<dbReference type="Gene3D" id="3.40.449.10">
    <property type="entry name" value="Phosphoenolpyruvate Carboxykinase, domain 1"/>
    <property type="match status" value="1"/>
</dbReference>
<sequence>MTNNMTLKKWVEECAALTQPDDIVWCDGSEAERERLEGKAFATGELIQLNQEKLPGCVYHRTAVDDVARTEHLTFICTTRREDAGPTNNWMSPEEGYERAGAIFRGSMRGRSMYVIPFSMGPIGSPFSKIGVELTDSIYVVLNMRIMTRMGKAVLDALGTDGEFTKALHGKADRDISKRLILQFPEDNTIWSVGSGYGG</sequence>
<protein>
    <recommendedName>
        <fullName evidence="1">Phosphoenolpyruvate carboxykinase GTP-utilising N-terminal domain-containing protein</fullName>
    </recommendedName>
</protein>
<dbReference type="GO" id="GO:0004613">
    <property type="term" value="F:phosphoenolpyruvate carboxykinase (GTP) activity"/>
    <property type="evidence" value="ECO:0007669"/>
    <property type="project" value="TreeGrafter"/>
</dbReference>
<dbReference type="GO" id="GO:0042594">
    <property type="term" value="P:response to starvation"/>
    <property type="evidence" value="ECO:0007669"/>
    <property type="project" value="TreeGrafter"/>
</dbReference>
<dbReference type="GO" id="GO:0019543">
    <property type="term" value="P:propionate catabolic process"/>
    <property type="evidence" value="ECO:0007669"/>
    <property type="project" value="TreeGrafter"/>
</dbReference>
<dbReference type="InterPro" id="IPR035078">
    <property type="entry name" value="PEP_carboxykinase_GTP_N"/>
</dbReference>
<dbReference type="GO" id="GO:0006094">
    <property type="term" value="P:gluconeogenesis"/>
    <property type="evidence" value="ECO:0007669"/>
    <property type="project" value="InterPro"/>
</dbReference>
<organism evidence="2">
    <name type="scientific">marine sediment metagenome</name>
    <dbReference type="NCBI Taxonomy" id="412755"/>
    <lineage>
        <taxon>unclassified sequences</taxon>
        <taxon>metagenomes</taxon>
        <taxon>ecological metagenomes</taxon>
    </lineage>
</organism>
<dbReference type="GO" id="GO:0030145">
    <property type="term" value="F:manganese ion binding"/>
    <property type="evidence" value="ECO:0007669"/>
    <property type="project" value="TreeGrafter"/>
</dbReference>
<comment type="caution">
    <text evidence="2">The sequence shown here is derived from an EMBL/GenBank/DDBJ whole genome shotgun (WGS) entry which is preliminary data.</text>
</comment>
<dbReference type="EMBL" id="BARW01031664">
    <property type="protein sequence ID" value="GAJ04885.1"/>
    <property type="molecule type" value="Genomic_DNA"/>
</dbReference>
<dbReference type="InterPro" id="IPR008210">
    <property type="entry name" value="PEP_carboxykinase_N"/>
</dbReference>
<dbReference type="InterPro" id="IPR008209">
    <property type="entry name" value="PEP_carboxykinase_GTP"/>
</dbReference>
<dbReference type="GO" id="GO:0006107">
    <property type="term" value="P:oxaloacetate metabolic process"/>
    <property type="evidence" value="ECO:0007669"/>
    <property type="project" value="TreeGrafter"/>
</dbReference>
<dbReference type="GO" id="GO:0005829">
    <property type="term" value="C:cytosol"/>
    <property type="evidence" value="ECO:0007669"/>
    <property type="project" value="TreeGrafter"/>
</dbReference>
<reference evidence="2" key="1">
    <citation type="journal article" date="2014" name="Front. Microbiol.">
        <title>High frequency of phylogenetically diverse reductive dehalogenase-homologous genes in deep subseafloor sedimentary metagenomes.</title>
        <authorList>
            <person name="Kawai M."/>
            <person name="Futagami T."/>
            <person name="Toyoda A."/>
            <person name="Takaki Y."/>
            <person name="Nishi S."/>
            <person name="Hori S."/>
            <person name="Arai W."/>
            <person name="Tsubouchi T."/>
            <person name="Morono Y."/>
            <person name="Uchiyama I."/>
            <person name="Ito T."/>
            <person name="Fujiyama A."/>
            <person name="Inagaki F."/>
            <person name="Takami H."/>
        </authorList>
    </citation>
    <scope>NUCLEOTIDE SEQUENCE</scope>
    <source>
        <strain evidence="2">Expedition CK06-06</strain>
    </source>
</reference>
<dbReference type="GO" id="GO:0046327">
    <property type="term" value="P:glycerol biosynthetic process from pyruvate"/>
    <property type="evidence" value="ECO:0007669"/>
    <property type="project" value="TreeGrafter"/>
</dbReference>
<evidence type="ECO:0000313" key="2">
    <source>
        <dbReference type="EMBL" id="GAJ04885.1"/>
    </source>
</evidence>
<dbReference type="SUPFAM" id="SSF68923">
    <property type="entry name" value="PEP carboxykinase N-terminal domain"/>
    <property type="match status" value="1"/>
</dbReference>
<feature type="domain" description="Phosphoenolpyruvate carboxykinase GTP-utilising N-terminal" evidence="1">
    <location>
        <begin position="9"/>
        <end position="199"/>
    </location>
</feature>
<dbReference type="GO" id="GO:0071333">
    <property type="term" value="P:cellular response to glucose stimulus"/>
    <property type="evidence" value="ECO:0007669"/>
    <property type="project" value="TreeGrafter"/>
</dbReference>
<dbReference type="PANTHER" id="PTHR11561">
    <property type="entry name" value="PHOSPHOENOLPYRUVATE CARBOXYKINASE"/>
    <property type="match status" value="1"/>
</dbReference>
<dbReference type="GO" id="GO:0005525">
    <property type="term" value="F:GTP binding"/>
    <property type="evidence" value="ECO:0007669"/>
    <property type="project" value="InterPro"/>
</dbReference>
<name>X1VE74_9ZZZZ</name>
<feature type="non-terminal residue" evidence="2">
    <location>
        <position position="199"/>
    </location>
</feature>
<proteinExistence type="predicted"/>
<dbReference type="PANTHER" id="PTHR11561:SF0">
    <property type="entry name" value="PHOSPHOENOLPYRUVATE CARBOXYKINASE [GTP]-RELATED"/>
    <property type="match status" value="1"/>
</dbReference>
<dbReference type="AlphaFoldDB" id="X1VE74"/>
<dbReference type="Pfam" id="PF17297">
    <property type="entry name" value="PEPCK_N"/>
    <property type="match status" value="1"/>
</dbReference>
<gene>
    <name evidence="2" type="ORF">S12H4_50306</name>
</gene>
<evidence type="ECO:0000259" key="1">
    <source>
        <dbReference type="Pfam" id="PF17297"/>
    </source>
</evidence>
<dbReference type="GO" id="GO:0033993">
    <property type="term" value="P:response to lipid"/>
    <property type="evidence" value="ECO:0007669"/>
    <property type="project" value="TreeGrafter"/>
</dbReference>
<accession>X1VE74</accession>